<protein>
    <submittedName>
        <fullName evidence="1">Uncharacterized protein</fullName>
    </submittedName>
</protein>
<dbReference type="Proteomes" id="UP000314980">
    <property type="component" value="Unassembled WGS sequence"/>
</dbReference>
<proteinExistence type="predicted"/>
<organism evidence="1 2">
    <name type="scientific">Lates calcarifer</name>
    <name type="common">Barramundi</name>
    <name type="synonym">Holocentrus calcarifer</name>
    <dbReference type="NCBI Taxonomy" id="8187"/>
    <lineage>
        <taxon>Eukaryota</taxon>
        <taxon>Metazoa</taxon>
        <taxon>Chordata</taxon>
        <taxon>Craniata</taxon>
        <taxon>Vertebrata</taxon>
        <taxon>Euteleostomi</taxon>
        <taxon>Actinopterygii</taxon>
        <taxon>Neopterygii</taxon>
        <taxon>Teleostei</taxon>
        <taxon>Neoteleostei</taxon>
        <taxon>Acanthomorphata</taxon>
        <taxon>Carangaria</taxon>
        <taxon>Carangaria incertae sedis</taxon>
        <taxon>Centropomidae</taxon>
        <taxon>Lates</taxon>
    </lineage>
</organism>
<evidence type="ECO:0000313" key="2">
    <source>
        <dbReference type="Proteomes" id="UP000314980"/>
    </source>
</evidence>
<reference evidence="2" key="1">
    <citation type="submission" date="2015-09" db="EMBL/GenBank/DDBJ databases">
        <authorList>
            <person name="Sai Rama Sridatta P."/>
        </authorList>
    </citation>
    <scope>NUCLEOTIDE SEQUENCE [LARGE SCALE GENOMIC DNA]</scope>
</reference>
<evidence type="ECO:0000313" key="1">
    <source>
        <dbReference type="Ensembl" id="ENSLCAP00010028371.1"/>
    </source>
</evidence>
<accession>A0A4W6DU57</accession>
<reference evidence="1" key="2">
    <citation type="submission" date="2025-08" db="UniProtKB">
        <authorList>
            <consortium name="Ensembl"/>
        </authorList>
    </citation>
    <scope>IDENTIFICATION</scope>
</reference>
<keyword evidence="2" id="KW-1185">Reference proteome</keyword>
<dbReference type="AlphaFoldDB" id="A0A4W6DU57"/>
<dbReference type="Ensembl" id="ENSLCAT00010028981.1">
    <property type="protein sequence ID" value="ENSLCAP00010028371.1"/>
    <property type="gene ID" value="ENSLCAG00010013314.1"/>
</dbReference>
<sequence>LIHRDSGKNSWAARVEILYSTQDGCQTLEDDTVTHHPS</sequence>
<name>A0A4W6DU57_LATCA</name>
<reference evidence="1" key="3">
    <citation type="submission" date="2025-09" db="UniProtKB">
        <authorList>
            <consortium name="Ensembl"/>
        </authorList>
    </citation>
    <scope>IDENTIFICATION</scope>
</reference>
<dbReference type="InParanoid" id="A0A4W6DU57"/>